<dbReference type="AlphaFoldDB" id="A0A382SHX4"/>
<evidence type="ECO:0000313" key="1">
    <source>
        <dbReference type="EMBL" id="SVD09433.1"/>
    </source>
</evidence>
<reference evidence="1" key="1">
    <citation type="submission" date="2018-05" db="EMBL/GenBank/DDBJ databases">
        <authorList>
            <person name="Lanie J.A."/>
            <person name="Ng W.-L."/>
            <person name="Kazmierczak K.M."/>
            <person name="Andrzejewski T.M."/>
            <person name="Davidsen T.M."/>
            <person name="Wayne K.J."/>
            <person name="Tettelin H."/>
            <person name="Glass J.I."/>
            <person name="Rusch D."/>
            <person name="Podicherti R."/>
            <person name="Tsui H.-C.T."/>
            <person name="Winkler M.E."/>
        </authorList>
    </citation>
    <scope>NUCLEOTIDE SEQUENCE</scope>
</reference>
<sequence length="25" mass="2826">LSIYSLMKPLKVIGDFLNIFAAKPF</sequence>
<feature type="non-terminal residue" evidence="1">
    <location>
        <position position="1"/>
    </location>
</feature>
<dbReference type="EMBL" id="UINC01129202">
    <property type="protein sequence ID" value="SVD09433.1"/>
    <property type="molecule type" value="Genomic_DNA"/>
</dbReference>
<gene>
    <name evidence="1" type="ORF">METZ01_LOCUS362287</name>
</gene>
<organism evidence="1">
    <name type="scientific">marine metagenome</name>
    <dbReference type="NCBI Taxonomy" id="408172"/>
    <lineage>
        <taxon>unclassified sequences</taxon>
        <taxon>metagenomes</taxon>
        <taxon>ecological metagenomes</taxon>
    </lineage>
</organism>
<accession>A0A382SHX4</accession>
<name>A0A382SHX4_9ZZZZ</name>
<proteinExistence type="predicted"/>
<protein>
    <submittedName>
        <fullName evidence="1">Uncharacterized protein</fullName>
    </submittedName>
</protein>